<keyword evidence="1" id="KW-1133">Transmembrane helix</keyword>
<dbReference type="Proteomes" id="UP000318055">
    <property type="component" value="Chromosome"/>
</dbReference>
<keyword evidence="3" id="KW-1185">Reference proteome</keyword>
<organism evidence="2 3">
    <name type="scientific">Sphingomonas suaedae</name>
    <dbReference type="NCBI Taxonomy" id="2599297"/>
    <lineage>
        <taxon>Bacteria</taxon>
        <taxon>Pseudomonadati</taxon>
        <taxon>Pseudomonadota</taxon>
        <taxon>Alphaproteobacteria</taxon>
        <taxon>Sphingomonadales</taxon>
        <taxon>Sphingomonadaceae</taxon>
        <taxon>Sphingomonas</taxon>
    </lineage>
</organism>
<feature type="transmembrane region" description="Helical" evidence="1">
    <location>
        <begin position="115"/>
        <end position="136"/>
    </location>
</feature>
<dbReference type="RefSeq" id="WP_145849271.1">
    <property type="nucleotide sequence ID" value="NZ_CP042239.1"/>
</dbReference>
<reference evidence="2 3" key="1">
    <citation type="submission" date="2019-07" db="EMBL/GenBank/DDBJ databases">
        <title>Sphingomonas alkalisoli sp. nov., isolated from rhizosphere soil of Suaedae salsa.</title>
        <authorList>
            <person name="Zhang H."/>
            <person name="Xu L."/>
            <person name="Zhang J.-X."/>
            <person name="Sun J.-Q."/>
        </authorList>
    </citation>
    <scope>NUCLEOTIDE SEQUENCE [LARGE SCALE GENOMIC DNA]</scope>
    <source>
        <strain evidence="2 3">XS-10</strain>
    </source>
</reference>
<dbReference type="KEGG" id="ssua:FPZ54_18470"/>
<sequence length="166" mass="18491">MKIDLISPHSPINAANRMKMAFDGVSALAVPRQVIGNGTEHEMILWVHRPGVRNDFKTMLRARMDPHEGGTRIRGRIGAPVSAGLFMGCWFTFVSLFMMFGLVMTLSASAGEWTLRVPFVGVPMLMLAMGGFIVWIGRRNGRADRDEILAFLAATLATRPYRRNEL</sequence>
<gene>
    <name evidence="2" type="ORF">FPZ54_18470</name>
</gene>
<keyword evidence="1" id="KW-0472">Membrane</keyword>
<name>A0A518RK20_9SPHN</name>
<dbReference type="AlphaFoldDB" id="A0A518RK20"/>
<accession>A0A518RK20</accession>
<dbReference type="EMBL" id="CP042239">
    <property type="protein sequence ID" value="QDX27797.1"/>
    <property type="molecule type" value="Genomic_DNA"/>
</dbReference>
<feature type="transmembrane region" description="Helical" evidence="1">
    <location>
        <begin position="81"/>
        <end position="103"/>
    </location>
</feature>
<keyword evidence="1" id="KW-0812">Transmembrane</keyword>
<evidence type="ECO:0000256" key="1">
    <source>
        <dbReference type="SAM" id="Phobius"/>
    </source>
</evidence>
<evidence type="ECO:0000313" key="3">
    <source>
        <dbReference type="Proteomes" id="UP000318055"/>
    </source>
</evidence>
<protein>
    <submittedName>
        <fullName evidence="2">Uncharacterized protein</fullName>
    </submittedName>
</protein>
<proteinExistence type="predicted"/>
<evidence type="ECO:0000313" key="2">
    <source>
        <dbReference type="EMBL" id="QDX27797.1"/>
    </source>
</evidence>